<dbReference type="AlphaFoldDB" id="A0A136WCM8"/>
<reference evidence="5 6" key="1">
    <citation type="submission" date="2016-01" db="EMBL/GenBank/DDBJ databases">
        <title>Genome sequence of Clostridium neopropionicum X4, DSM-3847.</title>
        <authorList>
            <person name="Poehlein A."/>
            <person name="Beck M.H."/>
            <person name="Bengelsdorf F.R."/>
            <person name="Daniel R."/>
            <person name="Duerre P."/>
        </authorList>
    </citation>
    <scope>NUCLEOTIDE SEQUENCE [LARGE SCALE GENOMIC DNA]</scope>
    <source>
        <strain evidence="5 6">DSM-3847</strain>
    </source>
</reference>
<dbReference type="SMART" id="SM00347">
    <property type="entry name" value="HTH_MARR"/>
    <property type="match status" value="1"/>
</dbReference>
<evidence type="ECO:0000256" key="2">
    <source>
        <dbReference type="ARBA" id="ARBA00023125"/>
    </source>
</evidence>
<dbReference type="Gene3D" id="1.10.10.10">
    <property type="entry name" value="Winged helix-like DNA-binding domain superfamily/Winged helix DNA-binding domain"/>
    <property type="match status" value="1"/>
</dbReference>
<evidence type="ECO:0000313" key="5">
    <source>
        <dbReference type="EMBL" id="KXL52230.1"/>
    </source>
</evidence>
<comment type="caution">
    <text evidence="5">The sequence shown here is derived from an EMBL/GenBank/DDBJ whole genome shotgun (WGS) entry which is preliminary data.</text>
</comment>
<dbReference type="OrthoDB" id="1644269at2"/>
<keyword evidence="2" id="KW-0238">DNA-binding</keyword>
<keyword evidence="6" id="KW-1185">Reference proteome</keyword>
<evidence type="ECO:0000256" key="1">
    <source>
        <dbReference type="ARBA" id="ARBA00023015"/>
    </source>
</evidence>
<evidence type="ECO:0000259" key="4">
    <source>
        <dbReference type="PROSITE" id="PS50995"/>
    </source>
</evidence>
<organism evidence="5 6">
    <name type="scientific">Anaerotignum neopropionicum</name>
    <dbReference type="NCBI Taxonomy" id="36847"/>
    <lineage>
        <taxon>Bacteria</taxon>
        <taxon>Bacillati</taxon>
        <taxon>Bacillota</taxon>
        <taxon>Clostridia</taxon>
        <taxon>Lachnospirales</taxon>
        <taxon>Anaerotignaceae</taxon>
        <taxon>Anaerotignum</taxon>
    </lineage>
</organism>
<dbReference type="GO" id="GO:0006950">
    <property type="term" value="P:response to stress"/>
    <property type="evidence" value="ECO:0007669"/>
    <property type="project" value="TreeGrafter"/>
</dbReference>
<keyword evidence="3" id="KW-0804">Transcription</keyword>
<dbReference type="InterPro" id="IPR036388">
    <property type="entry name" value="WH-like_DNA-bd_sf"/>
</dbReference>
<dbReference type="PROSITE" id="PS01117">
    <property type="entry name" value="HTH_MARR_1"/>
    <property type="match status" value="1"/>
</dbReference>
<keyword evidence="1" id="KW-0805">Transcription regulation</keyword>
<dbReference type="GO" id="GO:0003677">
    <property type="term" value="F:DNA binding"/>
    <property type="evidence" value="ECO:0007669"/>
    <property type="project" value="UniProtKB-KW"/>
</dbReference>
<dbReference type="PANTHER" id="PTHR33164">
    <property type="entry name" value="TRANSCRIPTIONAL REGULATOR, MARR FAMILY"/>
    <property type="match status" value="1"/>
</dbReference>
<dbReference type="InterPro" id="IPR036390">
    <property type="entry name" value="WH_DNA-bd_sf"/>
</dbReference>
<dbReference type="PRINTS" id="PR00598">
    <property type="entry name" value="HTHMARR"/>
</dbReference>
<sequence length="184" mass="21503">MYMENYKEELDVLNDMHQSYSLLFIALNKIQAEADSRLEDLTLRQLMLLIAITHLNPQETTIVNIASALGTSKQNINRLVNYMVKSGYLSRKYGQIDKRNVNIEITNKGLSVMQKNTINSNKYFLELFKNFSKKEIKALHQTLKKLADYDYKNQNPFEKQVAIDIGKNSEDMKKFLKQIREVFL</sequence>
<gene>
    <name evidence="5" type="primary">mprA_3</name>
    <name evidence="5" type="ORF">CLNEO_23950</name>
</gene>
<feature type="domain" description="HTH marR-type" evidence="4">
    <location>
        <begin position="9"/>
        <end position="148"/>
    </location>
</feature>
<dbReference type="InterPro" id="IPR023187">
    <property type="entry name" value="Tscrpt_reg_MarR-type_CS"/>
</dbReference>
<dbReference type="SUPFAM" id="SSF46785">
    <property type="entry name" value="Winged helix' DNA-binding domain"/>
    <property type="match status" value="1"/>
</dbReference>
<dbReference type="Pfam" id="PF12802">
    <property type="entry name" value="MarR_2"/>
    <property type="match status" value="1"/>
</dbReference>
<dbReference type="GO" id="GO:0003700">
    <property type="term" value="F:DNA-binding transcription factor activity"/>
    <property type="evidence" value="ECO:0007669"/>
    <property type="project" value="InterPro"/>
</dbReference>
<protein>
    <submittedName>
        <fullName evidence="5">Transcriptional repressor MprA</fullName>
    </submittedName>
</protein>
<dbReference type="RefSeq" id="WP_083532000.1">
    <property type="nucleotide sequence ID" value="NZ_LRVM01000009.1"/>
</dbReference>
<dbReference type="InterPro" id="IPR039422">
    <property type="entry name" value="MarR/SlyA-like"/>
</dbReference>
<proteinExistence type="predicted"/>
<evidence type="ECO:0000313" key="6">
    <source>
        <dbReference type="Proteomes" id="UP000070539"/>
    </source>
</evidence>
<dbReference type="EMBL" id="LRVM01000009">
    <property type="protein sequence ID" value="KXL52230.1"/>
    <property type="molecule type" value="Genomic_DNA"/>
</dbReference>
<dbReference type="STRING" id="36847.CLNEO_23950"/>
<evidence type="ECO:0000256" key="3">
    <source>
        <dbReference type="ARBA" id="ARBA00023163"/>
    </source>
</evidence>
<accession>A0A136WCM8</accession>
<name>A0A136WCM8_9FIRM</name>
<dbReference type="InterPro" id="IPR000835">
    <property type="entry name" value="HTH_MarR-typ"/>
</dbReference>
<dbReference type="PROSITE" id="PS50995">
    <property type="entry name" value="HTH_MARR_2"/>
    <property type="match status" value="1"/>
</dbReference>
<dbReference type="PANTHER" id="PTHR33164:SF89">
    <property type="entry name" value="MARR FAMILY REGULATORY PROTEIN"/>
    <property type="match status" value="1"/>
</dbReference>
<dbReference type="Proteomes" id="UP000070539">
    <property type="component" value="Unassembled WGS sequence"/>
</dbReference>